<evidence type="ECO:0000256" key="2">
    <source>
        <dbReference type="ARBA" id="ARBA00008685"/>
    </source>
</evidence>
<name>A0ABD1DGP6_CULPP</name>
<accession>A0ABD1DGP6</accession>
<evidence type="ECO:0000256" key="3">
    <source>
        <dbReference type="ARBA" id="ARBA00022448"/>
    </source>
</evidence>
<evidence type="ECO:0000256" key="11">
    <source>
        <dbReference type="ARBA" id="ARBA00023286"/>
    </source>
</evidence>
<dbReference type="AlphaFoldDB" id="A0ABD1DGP6"/>
<reference evidence="16 17" key="1">
    <citation type="submission" date="2024-05" db="EMBL/GenBank/DDBJ databases">
        <title>Culex pipiens pipiens assembly and annotation.</title>
        <authorList>
            <person name="Alout H."/>
            <person name="Durand T."/>
        </authorList>
    </citation>
    <scope>NUCLEOTIDE SEQUENCE [LARGE SCALE GENOMIC DNA]</scope>
    <source>
        <strain evidence="16">HA-2024</strain>
        <tissue evidence="16">Whole body</tissue>
    </source>
</reference>
<sequence>MHLLLFIFVLTISSLEAQDTDLADAVAGILLKNYQDPFAPALLSQAFVSGNDSRIQQDDLLNSIISALDGKITIRFNVPSRNPLRRPWTHHVWLVDSYEAFGRLYGALDVDSYDYSGRYLIVHSGDPKRAEILQIFDDLLKQQIVNVVFVGVFEGEVELWTYVPFAPGSCFAVNLIMLPDEHWIDDFYPDKTSTLHGCGLKVGAFETRPYTFLEYLPSQEMVLGGFEGDLLEALREKLNFKVTVLVPPGNAQWGYAFKKNSTGMMKMIQEEEVDLGIACLGISTARNEILKPGDVHYTTALVISVPPGRPYTSFEKLFRPFRLVVWMAVALILVVALITIAVVHRMNHQVKYFVFGRGVGSAVVNLYLSFFGMALHVVPSGTFARTLLCLWILHTFVIRTLYQGSSFKYLQLSLTRPPSRTLNDVDATDALYHVIDVGARYYEAFPERTKRLRFLPPVRDNLAARLMWMTQHQDSTDVMMSGLDHVAYHNRQYRRRPGGFVRIAKESIAVFTITIYYPKKSMLTRQFNRQIRRFLAAGLMDYWVQRYGDYDFTEQIDGSAGPKPLSLGHLVGTFELCGVMMIVTVLDSSVPLRLKDLAFPEDDLQEAVRSILSEYFASNHSAVIVLRSARTGFDLEQLHSDILDRVMAQTSTSIAFMFPTTSGLSQRPCFYNLLLIDGYLAFQTVIKQIDPDRNEFGGRFLFVMTSAGRVEKVTLHSMFSTLWSNNIVNVLVITKQYGEILMYSYFPYSADHCEYTEPVLVNRWDSGWDDINLFPNKLANLYGCPMRIASFDYPPFTMIARNSCSGELRLIGYEGFLIDTIARKFNFSVELVVPEGNPQWGVIENNTALSGAFKMIVNLEVNLSVGGYSVREERVALMEPSVTYHVVSLMLAVPPGRPYTAFEKLFRPFTLITWLMIALYLLLGCLCIFVLRFYPTSVRNFTYGRRTGSPLINMLNSFFGGALVRTPARNFARTLLFMWMYYSFVMRSLYTGSLYEFLQQNKTFNHIRSIEHLESEGIPYLISNTFKAFLTAYPQVLRRTQPLEDNPPAEIFHNLKRGRLNAAVLATHDYIAWYNERYFREGVVHLADDVLLQQPICLYFPKRNCLTHPVNRQIENIKVSGLLGYWMHQYVGYRFYRRTKRTQKTRNHQHSPKVLTNEHLAGCYQALVWLLALSAGIFALELASTRLNWLRTVFERIE</sequence>
<feature type="domain" description="Ionotropic glutamate receptor L-glutamate and glycine-binding" evidence="15">
    <location>
        <begin position="795"/>
        <end position="858"/>
    </location>
</feature>
<evidence type="ECO:0000256" key="13">
    <source>
        <dbReference type="SAM" id="Phobius"/>
    </source>
</evidence>
<proteinExistence type="inferred from homology"/>
<evidence type="ECO:0000256" key="9">
    <source>
        <dbReference type="ARBA" id="ARBA00023170"/>
    </source>
</evidence>
<dbReference type="InterPro" id="IPR052192">
    <property type="entry name" value="Insect_Ionotropic_Sensory_Rcpt"/>
</dbReference>
<dbReference type="GO" id="GO:0050906">
    <property type="term" value="P:detection of stimulus involved in sensory perception"/>
    <property type="evidence" value="ECO:0007669"/>
    <property type="project" value="UniProtKB-ARBA"/>
</dbReference>
<dbReference type="GO" id="GO:0005886">
    <property type="term" value="C:plasma membrane"/>
    <property type="evidence" value="ECO:0007669"/>
    <property type="project" value="UniProtKB-SubCell"/>
</dbReference>
<feature type="signal peptide" evidence="14">
    <location>
        <begin position="1"/>
        <end position="17"/>
    </location>
</feature>
<evidence type="ECO:0000256" key="14">
    <source>
        <dbReference type="SAM" id="SignalP"/>
    </source>
</evidence>
<organism evidence="16 17">
    <name type="scientific">Culex pipiens pipiens</name>
    <name type="common">Northern house mosquito</name>
    <dbReference type="NCBI Taxonomy" id="38569"/>
    <lineage>
        <taxon>Eukaryota</taxon>
        <taxon>Metazoa</taxon>
        <taxon>Ecdysozoa</taxon>
        <taxon>Arthropoda</taxon>
        <taxon>Hexapoda</taxon>
        <taxon>Insecta</taxon>
        <taxon>Pterygota</taxon>
        <taxon>Neoptera</taxon>
        <taxon>Endopterygota</taxon>
        <taxon>Diptera</taxon>
        <taxon>Nematocera</taxon>
        <taxon>Culicoidea</taxon>
        <taxon>Culicidae</taxon>
        <taxon>Culicinae</taxon>
        <taxon>Culicini</taxon>
        <taxon>Culex</taxon>
        <taxon>Culex</taxon>
    </lineage>
</organism>
<keyword evidence="14" id="KW-0732">Signal</keyword>
<evidence type="ECO:0000256" key="8">
    <source>
        <dbReference type="ARBA" id="ARBA00023136"/>
    </source>
</evidence>
<keyword evidence="5 13" id="KW-0812">Transmembrane</keyword>
<evidence type="ECO:0000259" key="15">
    <source>
        <dbReference type="SMART" id="SM00918"/>
    </source>
</evidence>
<keyword evidence="8 13" id="KW-0472">Membrane</keyword>
<comment type="caution">
    <text evidence="16">The sequence shown here is derived from an EMBL/GenBank/DDBJ whole genome shotgun (WGS) entry which is preliminary data.</text>
</comment>
<evidence type="ECO:0000256" key="10">
    <source>
        <dbReference type="ARBA" id="ARBA00023180"/>
    </source>
</evidence>
<evidence type="ECO:0000256" key="5">
    <source>
        <dbReference type="ARBA" id="ARBA00022692"/>
    </source>
</evidence>
<keyword evidence="6 13" id="KW-1133">Transmembrane helix</keyword>
<dbReference type="PANTHER" id="PTHR42643">
    <property type="entry name" value="IONOTROPIC RECEPTOR 20A-RELATED"/>
    <property type="match status" value="1"/>
</dbReference>
<dbReference type="SMART" id="SM00918">
    <property type="entry name" value="Lig_chan-Glu_bd"/>
    <property type="match status" value="2"/>
</dbReference>
<dbReference type="PANTHER" id="PTHR42643:SF30">
    <property type="entry name" value="IONOTROPIC RECEPTOR 40A-RELATED"/>
    <property type="match status" value="1"/>
</dbReference>
<dbReference type="Gene3D" id="1.10.287.70">
    <property type="match status" value="2"/>
</dbReference>
<evidence type="ECO:0000313" key="16">
    <source>
        <dbReference type="EMBL" id="KAL1398845.1"/>
    </source>
</evidence>
<gene>
    <name evidence="16" type="ORF">pipiens_008639</name>
</gene>
<dbReference type="InterPro" id="IPR019594">
    <property type="entry name" value="Glu/Gly-bd"/>
</dbReference>
<comment type="similarity">
    <text evidence="2">Belongs to the glutamate-gated ion channel (TC 1.A.10.1) family.</text>
</comment>
<keyword evidence="10" id="KW-0325">Glycoprotein</keyword>
<dbReference type="Pfam" id="PF00060">
    <property type="entry name" value="Lig_chan"/>
    <property type="match status" value="1"/>
</dbReference>
<dbReference type="Proteomes" id="UP001562425">
    <property type="component" value="Unassembled WGS sequence"/>
</dbReference>
<evidence type="ECO:0000256" key="6">
    <source>
        <dbReference type="ARBA" id="ARBA00022989"/>
    </source>
</evidence>
<keyword evidence="17" id="KW-1185">Reference proteome</keyword>
<dbReference type="EMBL" id="JBEHCU010005743">
    <property type="protein sequence ID" value="KAL1398845.1"/>
    <property type="molecule type" value="Genomic_DNA"/>
</dbReference>
<evidence type="ECO:0000256" key="4">
    <source>
        <dbReference type="ARBA" id="ARBA00022475"/>
    </source>
</evidence>
<feature type="domain" description="Ionotropic glutamate receptor L-glutamate and glycine-binding" evidence="15">
    <location>
        <begin position="209"/>
        <end position="270"/>
    </location>
</feature>
<dbReference type="Gene3D" id="3.40.190.10">
    <property type="entry name" value="Periplasmic binding protein-like II"/>
    <property type="match status" value="2"/>
</dbReference>
<keyword evidence="11" id="KW-1071">Ligand-gated ion channel</keyword>
<evidence type="ECO:0000256" key="1">
    <source>
        <dbReference type="ARBA" id="ARBA00004651"/>
    </source>
</evidence>
<keyword evidence="4" id="KW-1003">Cell membrane</keyword>
<feature type="transmembrane region" description="Helical" evidence="13">
    <location>
        <begin position="911"/>
        <end position="934"/>
    </location>
</feature>
<keyword evidence="7" id="KW-0406">Ion transport</keyword>
<evidence type="ECO:0000256" key="7">
    <source>
        <dbReference type="ARBA" id="ARBA00023065"/>
    </source>
</evidence>
<feature type="transmembrane region" description="Helical" evidence="13">
    <location>
        <begin position="979"/>
        <end position="998"/>
    </location>
</feature>
<keyword evidence="12" id="KW-0407">Ion channel</keyword>
<protein>
    <recommendedName>
        <fullName evidence="15">Ionotropic glutamate receptor L-glutamate and glycine-binding domain-containing protein</fullName>
    </recommendedName>
</protein>
<dbReference type="GO" id="GO:0034220">
    <property type="term" value="P:monoatomic ion transmembrane transport"/>
    <property type="evidence" value="ECO:0007669"/>
    <property type="project" value="UniProtKB-KW"/>
</dbReference>
<evidence type="ECO:0000256" key="12">
    <source>
        <dbReference type="ARBA" id="ARBA00023303"/>
    </source>
</evidence>
<dbReference type="Pfam" id="PF24061">
    <property type="entry name" value="LBD_receptor"/>
    <property type="match status" value="2"/>
</dbReference>
<feature type="transmembrane region" description="Helical" evidence="13">
    <location>
        <begin position="355"/>
        <end position="377"/>
    </location>
</feature>
<comment type="subcellular location">
    <subcellularLocation>
        <location evidence="1">Cell membrane</location>
        <topology evidence="1">Multi-pass membrane protein</topology>
    </subcellularLocation>
</comment>
<dbReference type="Pfam" id="PF10613">
    <property type="entry name" value="Lig_chan-Glu_bd"/>
    <property type="match status" value="1"/>
</dbReference>
<feature type="transmembrane region" description="Helical" evidence="13">
    <location>
        <begin position="323"/>
        <end position="343"/>
    </location>
</feature>
<keyword evidence="9" id="KW-0675">Receptor</keyword>
<keyword evidence="3" id="KW-0813">Transport</keyword>
<dbReference type="InterPro" id="IPR001320">
    <property type="entry name" value="Iontro_rcpt_C"/>
</dbReference>
<evidence type="ECO:0000313" key="17">
    <source>
        <dbReference type="Proteomes" id="UP001562425"/>
    </source>
</evidence>
<dbReference type="InterPro" id="IPR056198">
    <property type="entry name" value="LBD_receptor"/>
</dbReference>
<feature type="chain" id="PRO_5044748347" description="Ionotropic glutamate receptor L-glutamate and glycine-binding domain-containing protein" evidence="14">
    <location>
        <begin position="18"/>
        <end position="1198"/>
    </location>
</feature>
<dbReference type="SUPFAM" id="SSF53850">
    <property type="entry name" value="Periplasmic binding protein-like II"/>
    <property type="match status" value="2"/>
</dbReference>